<dbReference type="InterPro" id="IPR032675">
    <property type="entry name" value="LRR_dom_sf"/>
</dbReference>
<dbReference type="EMBL" id="JABXXO010000015">
    <property type="protein sequence ID" value="KAF7760563.1"/>
    <property type="molecule type" value="Genomic_DNA"/>
</dbReference>
<reference evidence="1 2" key="1">
    <citation type="journal article" name="Sci. Rep.">
        <title>Telomere-to-telomere assembled and centromere annotated genomes of the two main subspecies of the button mushroom Agaricus bisporus reveal especially polymorphic chromosome ends.</title>
        <authorList>
            <person name="Sonnenberg A.S.M."/>
            <person name="Sedaghat-Telgerd N."/>
            <person name="Lavrijssen B."/>
            <person name="Ohm R.A."/>
            <person name="Hendrickx P.M."/>
            <person name="Scholtmeijer K."/>
            <person name="Baars J.J.P."/>
            <person name="van Peer A."/>
        </authorList>
    </citation>
    <scope>NUCLEOTIDE SEQUENCE [LARGE SCALE GENOMIC DNA]</scope>
    <source>
        <strain evidence="1 2">H119_p4</strain>
    </source>
</reference>
<dbReference type="Gene3D" id="3.80.10.10">
    <property type="entry name" value="Ribonuclease Inhibitor"/>
    <property type="match status" value="1"/>
</dbReference>
<evidence type="ECO:0000313" key="1">
    <source>
        <dbReference type="EMBL" id="KAF7760563.1"/>
    </source>
</evidence>
<evidence type="ECO:0000313" key="2">
    <source>
        <dbReference type="Proteomes" id="UP000629468"/>
    </source>
</evidence>
<proteinExistence type="predicted"/>
<comment type="caution">
    <text evidence="1">The sequence shown here is derived from an EMBL/GenBank/DDBJ whole genome shotgun (WGS) entry which is preliminary data.</text>
</comment>
<dbReference type="AlphaFoldDB" id="A0A8H7C1X1"/>
<dbReference type="Proteomes" id="UP000629468">
    <property type="component" value="Unassembled WGS sequence"/>
</dbReference>
<organism evidence="1 2">
    <name type="scientific">Agaricus bisporus var. burnettii</name>
    <dbReference type="NCBI Taxonomy" id="192524"/>
    <lineage>
        <taxon>Eukaryota</taxon>
        <taxon>Fungi</taxon>
        <taxon>Dikarya</taxon>
        <taxon>Basidiomycota</taxon>
        <taxon>Agaricomycotina</taxon>
        <taxon>Agaricomycetes</taxon>
        <taxon>Agaricomycetidae</taxon>
        <taxon>Agaricales</taxon>
        <taxon>Agaricineae</taxon>
        <taxon>Agaricaceae</taxon>
        <taxon>Agaricus</taxon>
    </lineage>
</organism>
<accession>A0A8H7C1X1</accession>
<name>A0A8H7C1X1_AGABI</name>
<gene>
    <name evidence="1" type="ORF">Agabi119p4_11239</name>
</gene>
<protein>
    <submittedName>
        <fullName evidence="1">Uncharacterized protein</fullName>
    </submittedName>
</protein>
<sequence>MANDLPQELCNDIVRFCKYDRKTLFQLCLTSICFVNEAQTYLYAHLTRNTTPLNFARSSKLLSTLTVHNPSLAKYVKAFGYDIRLRKDNPAYEDLRRALRLMINVTWLEINTTIPQGFFDGCTFQLKHFRCKFASSDRTTIYNMLSTQLSLQSVYIDKFDHDFPSNCCLNIKRLFVEDWRSVVQILPGRFIKVLELLQVEPFFESIPPSITTQLGNLTHLTFKTKTPYDFLERAAPYLTRLIILRIIGNDNNTLSGMSIAANPKVLYKLTNLKVFVWSLEIDDDLNPGLALSYELYKMFWDLVEIWFRGMPKLEAVYTLDRNFRHTVLPYSRWTRNMSSKEVKAKVALGRKSFYTR</sequence>